<name>A0A8H4N809_9HYPO</name>
<comment type="caution">
    <text evidence="2">The sequence shown here is derived from an EMBL/GenBank/DDBJ whole genome shotgun (WGS) entry which is preliminary data.</text>
</comment>
<protein>
    <submittedName>
        <fullName evidence="2">Uncharacterized protein</fullName>
    </submittedName>
</protein>
<feature type="compositionally biased region" description="Polar residues" evidence="1">
    <location>
        <begin position="1"/>
        <end position="17"/>
    </location>
</feature>
<sequence>MSDTTNKSTCSSNNGSHQGRLARMGGQDELEDEAAMVAVRLAAKRCEAREWKVTAYEEDWQVIFDEDVDKE</sequence>
<keyword evidence="3" id="KW-1185">Reference proteome</keyword>
<proteinExistence type="predicted"/>
<accession>A0A8H4N809</accession>
<dbReference type="AlphaFoldDB" id="A0A8H4N809"/>
<gene>
    <name evidence="2" type="ORF">FACUT_14126</name>
</gene>
<reference evidence="2 3" key="1">
    <citation type="submission" date="2020-01" db="EMBL/GenBank/DDBJ databases">
        <title>Identification and distribution of gene clusters putatively required for synthesis of sphingolipid metabolism inhibitors in phylogenetically diverse species of the filamentous fungus Fusarium.</title>
        <authorList>
            <person name="Kim H.-S."/>
            <person name="Busman M."/>
            <person name="Brown D.W."/>
            <person name="Divon H."/>
            <person name="Uhlig S."/>
            <person name="Proctor R.H."/>
        </authorList>
    </citation>
    <scope>NUCLEOTIDE SEQUENCE [LARGE SCALE GENOMIC DNA]</scope>
    <source>
        <strain evidence="2 3">NRRL 13308</strain>
    </source>
</reference>
<evidence type="ECO:0000256" key="1">
    <source>
        <dbReference type="SAM" id="MobiDB-lite"/>
    </source>
</evidence>
<organism evidence="2 3">
    <name type="scientific">Fusarium acutatum</name>
    <dbReference type="NCBI Taxonomy" id="78861"/>
    <lineage>
        <taxon>Eukaryota</taxon>
        <taxon>Fungi</taxon>
        <taxon>Dikarya</taxon>
        <taxon>Ascomycota</taxon>
        <taxon>Pezizomycotina</taxon>
        <taxon>Sordariomycetes</taxon>
        <taxon>Hypocreomycetidae</taxon>
        <taxon>Hypocreales</taxon>
        <taxon>Nectriaceae</taxon>
        <taxon>Fusarium</taxon>
        <taxon>Fusarium fujikuroi species complex</taxon>
    </lineage>
</organism>
<dbReference type="EMBL" id="JAADJF010000806">
    <property type="protein sequence ID" value="KAF4414618.1"/>
    <property type="molecule type" value="Genomic_DNA"/>
</dbReference>
<feature type="region of interest" description="Disordered" evidence="1">
    <location>
        <begin position="1"/>
        <end position="28"/>
    </location>
</feature>
<dbReference type="OrthoDB" id="5091092at2759"/>
<evidence type="ECO:0000313" key="3">
    <source>
        <dbReference type="Proteomes" id="UP000536711"/>
    </source>
</evidence>
<dbReference type="Proteomes" id="UP000536711">
    <property type="component" value="Unassembled WGS sequence"/>
</dbReference>
<evidence type="ECO:0000313" key="2">
    <source>
        <dbReference type="EMBL" id="KAF4414618.1"/>
    </source>
</evidence>